<keyword evidence="2" id="KW-0349">Heme</keyword>
<dbReference type="Proteomes" id="UP000256220">
    <property type="component" value="Unassembled WGS sequence"/>
</dbReference>
<dbReference type="InterPro" id="IPR001128">
    <property type="entry name" value="Cyt_P450"/>
</dbReference>
<dbReference type="PRINTS" id="PR00359">
    <property type="entry name" value="BP450"/>
</dbReference>
<dbReference type="AlphaFoldDB" id="A0A2P2FGE7"/>
<comment type="caution">
    <text evidence="3">The sequence shown here is derived from an EMBL/GenBank/DDBJ whole genome shotgun (WGS) entry which is preliminary data.</text>
</comment>
<dbReference type="PANTHER" id="PTHR46696">
    <property type="entry name" value="P450, PUTATIVE (EUROFUNG)-RELATED"/>
    <property type="match status" value="1"/>
</dbReference>
<dbReference type="PANTHER" id="PTHR46696:SF1">
    <property type="entry name" value="CYTOCHROME P450 YJIB-RELATED"/>
    <property type="match status" value="1"/>
</dbReference>
<dbReference type="SUPFAM" id="SSF48264">
    <property type="entry name" value="Cytochrome P450"/>
    <property type="match status" value="1"/>
</dbReference>
<gene>
    <name evidence="3" type="ORF">BB31_39560</name>
</gene>
<accession>A0A2P2FGE7</accession>
<evidence type="ECO:0008006" key="5">
    <source>
        <dbReference type="Google" id="ProtNLM"/>
    </source>
</evidence>
<keyword evidence="2" id="KW-0503">Monooxygenase</keyword>
<keyword evidence="2" id="KW-0560">Oxidoreductase</keyword>
<evidence type="ECO:0000313" key="4">
    <source>
        <dbReference type="Proteomes" id="UP000256220"/>
    </source>
</evidence>
<dbReference type="InterPro" id="IPR002397">
    <property type="entry name" value="Cyt_P450_B"/>
</dbReference>
<evidence type="ECO:0000313" key="3">
    <source>
        <dbReference type="EMBL" id="KFU75800.1"/>
    </source>
</evidence>
<keyword evidence="2" id="KW-0408">Iron</keyword>
<dbReference type="RefSeq" id="WP_034323341.1">
    <property type="nucleotide sequence ID" value="NZ_JFBM01000055.1"/>
</dbReference>
<sequence length="414" mass="46739">MTSHQSVEVVDLRSFDPFGAHVASIYRYLEHARETEPIFFSEPLQAWCVSRYDDIKRIASDPSTFSSSNSFPRPTGLPAEAQLAADFIFSNTIVTISDPPRHTLVRRVLHEGFKPSTIARFEPDIRQIIAKHIDLLPLRGTFDLAGEFAHTIPLEVGMYVTGFPLSENDNLRGWMADQVAFFAGTAWLSEQQLIDHGRNYADAITYLRKLVRLRRAEPRDDLISIMTRRDQHGDMLTDDEVAAQTIGLIAAGWENTSNAITNIVRALLEDLSQWESFVRGEVDIDQIIAEGLRFDTSVPGLFRTVAEEATVGSFTFHRGDRIFLFYASANHDESHFTLPEEFQLDRPNAKKHLGFGHGIHNCIGAALAKLELSLVLELLKDRYPRLRLADASAPPRYRKISQHRGQETLRVVAD</sequence>
<dbReference type="EMBL" id="JFBM01000055">
    <property type="protein sequence ID" value="KFU75800.1"/>
    <property type="molecule type" value="Genomic_DNA"/>
</dbReference>
<dbReference type="PROSITE" id="PS00086">
    <property type="entry name" value="CYTOCHROME_P450"/>
    <property type="match status" value="1"/>
</dbReference>
<keyword evidence="4" id="KW-1185">Reference proteome</keyword>
<dbReference type="GO" id="GO:0016705">
    <property type="term" value="F:oxidoreductase activity, acting on paired donors, with incorporation or reduction of molecular oxygen"/>
    <property type="evidence" value="ECO:0007669"/>
    <property type="project" value="InterPro"/>
</dbReference>
<reference evidence="3 4" key="1">
    <citation type="journal article" date="2014" name="Genome Announc.">
        <title>Draft Genome Sequence of Amycolatopsis lurida NRRL 2430, Producer of the Glycopeptide Family Antibiotic Ristocetin.</title>
        <authorList>
            <person name="Kwun M.J."/>
            <person name="Hong H.J."/>
        </authorList>
    </citation>
    <scope>NUCLEOTIDE SEQUENCE [LARGE SCALE GENOMIC DNA]</scope>
    <source>
        <strain evidence="3 4">NRRL 2430</strain>
    </source>
</reference>
<organism evidence="3 4">
    <name type="scientific">Amycolatopsis lurida NRRL 2430</name>
    <dbReference type="NCBI Taxonomy" id="1460371"/>
    <lineage>
        <taxon>Bacteria</taxon>
        <taxon>Bacillati</taxon>
        <taxon>Actinomycetota</taxon>
        <taxon>Actinomycetes</taxon>
        <taxon>Pseudonocardiales</taxon>
        <taxon>Pseudonocardiaceae</taxon>
        <taxon>Amycolatopsis</taxon>
    </lineage>
</organism>
<protein>
    <recommendedName>
        <fullName evidence="5">Cytochrome P450</fullName>
    </recommendedName>
</protein>
<keyword evidence="2" id="KW-0479">Metal-binding</keyword>
<dbReference type="GO" id="GO:0020037">
    <property type="term" value="F:heme binding"/>
    <property type="evidence" value="ECO:0007669"/>
    <property type="project" value="InterPro"/>
</dbReference>
<dbReference type="GO" id="GO:0005506">
    <property type="term" value="F:iron ion binding"/>
    <property type="evidence" value="ECO:0007669"/>
    <property type="project" value="InterPro"/>
</dbReference>
<name>A0A2P2FGE7_AMYLU</name>
<dbReference type="InterPro" id="IPR036396">
    <property type="entry name" value="Cyt_P450_sf"/>
</dbReference>
<evidence type="ECO:0000256" key="2">
    <source>
        <dbReference type="RuleBase" id="RU000461"/>
    </source>
</evidence>
<comment type="similarity">
    <text evidence="1 2">Belongs to the cytochrome P450 family.</text>
</comment>
<dbReference type="InterPro" id="IPR017972">
    <property type="entry name" value="Cyt_P450_CS"/>
</dbReference>
<proteinExistence type="inferred from homology"/>
<dbReference type="Pfam" id="PF00067">
    <property type="entry name" value="p450"/>
    <property type="match status" value="1"/>
</dbReference>
<evidence type="ECO:0000256" key="1">
    <source>
        <dbReference type="ARBA" id="ARBA00010617"/>
    </source>
</evidence>
<dbReference type="Gene3D" id="1.10.630.10">
    <property type="entry name" value="Cytochrome P450"/>
    <property type="match status" value="1"/>
</dbReference>
<dbReference type="GO" id="GO:0004497">
    <property type="term" value="F:monooxygenase activity"/>
    <property type="evidence" value="ECO:0007669"/>
    <property type="project" value="UniProtKB-KW"/>
</dbReference>